<comment type="caution">
    <text evidence="6">The sequence shown here is derived from an EMBL/GenBank/DDBJ whole genome shotgun (WGS) entry which is preliminary data.</text>
</comment>
<dbReference type="SUPFAM" id="SSF53474">
    <property type="entry name" value="alpha/beta-Hydrolases"/>
    <property type="match status" value="1"/>
</dbReference>
<comment type="similarity">
    <text evidence="1">Belongs to the peptidase S33 family.</text>
</comment>
<dbReference type="InterPro" id="IPR000639">
    <property type="entry name" value="Epox_hydrolase-like"/>
</dbReference>
<sequence>MKSTLTPFRIQIPDAEIQDLRQRLTHTRLPNIINGTGWQQGTDPVYLRELLQYWANEYDWREREEWMNTFDHYLAEIEGVKIHFIQAKANRPNAIPLLLMQGWPSSFVQVLDILPLLTNQAGDAAIYFDVIAVSMPGYAFSESPTEHGMSFARIADLVVHLMVEILGYKRFAVRGSDQGALVQQQMGLKYHERLIGIHRSGITPFLNPLPEDLDQEEKAYQKQVEVWSQRETAYARLQALRPETLLPALADSPAGLASWIIEKFQRWGDCPSDPDTHFGRDKLVDNLSLHWFALGGAGAVRLYHQAGRDPGMSGRVEVPTAIAMPLRDGITVPAPRKWAERFYNVCQWTIMESGGHFPEWEIPVELAQDIRKFFVSLST</sequence>
<evidence type="ECO:0000256" key="3">
    <source>
        <dbReference type="ARBA" id="ARBA00022801"/>
    </source>
</evidence>
<dbReference type="EMBL" id="JASJOS010000021">
    <property type="protein sequence ID" value="MDJ1485587.1"/>
    <property type="molecule type" value="Genomic_DNA"/>
</dbReference>
<dbReference type="InterPro" id="IPR029058">
    <property type="entry name" value="AB_hydrolase_fold"/>
</dbReference>
<dbReference type="InterPro" id="IPR010497">
    <property type="entry name" value="Epoxide_hydro_N"/>
</dbReference>
<keyword evidence="2" id="KW-0058">Aromatic hydrocarbons catabolism</keyword>
<evidence type="ECO:0000256" key="4">
    <source>
        <dbReference type="PIRSR" id="PIRSR001112-1"/>
    </source>
</evidence>
<name>A0AAE3QUD5_9BACT</name>
<dbReference type="Proteomes" id="UP001241110">
    <property type="component" value="Unassembled WGS sequence"/>
</dbReference>
<feature type="domain" description="Epoxide hydrolase N-terminal" evidence="5">
    <location>
        <begin position="6"/>
        <end position="109"/>
    </location>
</feature>
<organism evidence="6 7">
    <name type="scientific">Xanthocytophaga flava</name>
    <dbReference type="NCBI Taxonomy" id="3048013"/>
    <lineage>
        <taxon>Bacteria</taxon>
        <taxon>Pseudomonadati</taxon>
        <taxon>Bacteroidota</taxon>
        <taxon>Cytophagia</taxon>
        <taxon>Cytophagales</taxon>
        <taxon>Rhodocytophagaceae</taxon>
        <taxon>Xanthocytophaga</taxon>
    </lineage>
</organism>
<evidence type="ECO:0000256" key="2">
    <source>
        <dbReference type="ARBA" id="ARBA00022797"/>
    </source>
</evidence>
<dbReference type="PIRSF" id="PIRSF001112">
    <property type="entry name" value="Epoxide_hydrolase"/>
    <property type="match status" value="1"/>
</dbReference>
<keyword evidence="3 6" id="KW-0378">Hydrolase</keyword>
<dbReference type="AlphaFoldDB" id="A0AAE3QUD5"/>
<dbReference type="PRINTS" id="PR00412">
    <property type="entry name" value="EPOXHYDRLASE"/>
</dbReference>
<evidence type="ECO:0000313" key="6">
    <source>
        <dbReference type="EMBL" id="MDJ1485587.1"/>
    </source>
</evidence>
<dbReference type="Gene3D" id="3.40.50.1820">
    <property type="entry name" value="alpha/beta hydrolase"/>
    <property type="match status" value="1"/>
</dbReference>
<dbReference type="Pfam" id="PF06441">
    <property type="entry name" value="EHN"/>
    <property type="match status" value="1"/>
</dbReference>
<evidence type="ECO:0000256" key="1">
    <source>
        <dbReference type="ARBA" id="ARBA00010088"/>
    </source>
</evidence>
<feature type="active site" description="Proton donor" evidence="4">
    <location>
        <position position="303"/>
    </location>
</feature>
<proteinExistence type="inferred from homology"/>
<dbReference type="PANTHER" id="PTHR21661">
    <property type="entry name" value="EPOXIDE HYDROLASE 1-RELATED"/>
    <property type="match status" value="1"/>
</dbReference>
<evidence type="ECO:0000313" key="7">
    <source>
        <dbReference type="Proteomes" id="UP001241110"/>
    </source>
</evidence>
<reference evidence="6" key="1">
    <citation type="submission" date="2023-05" db="EMBL/GenBank/DDBJ databases">
        <authorList>
            <person name="Zhang X."/>
        </authorList>
    </citation>
    <scope>NUCLEOTIDE SEQUENCE</scope>
    <source>
        <strain evidence="6">YF14B1</strain>
    </source>
</reference>
<dbReference type="RefSeq" id="WP_313988338.1">
    <property type="nucleotide sequence ID" value="NZ_JASJOS010000021.1"/>
</dbReference>
<gene>
    <name evidence="6" type="ORF">QNI16_34170</name>
</gene>
<dbReference type="GO" id="GO:0004301">
    <property type="term" value="F:epoxide hydrolase activity"/>
    <property type="evidence" value="ECO:0007669"/>
    <property type="project" value="TreeGrafter"/>
</dbReference>
<evidence type="ECO:0000259" key="5">
    <source>
        <dbReference type="Pfam" id="PF06441"/>
    </source>
</evidence>
<feature type="active site" description="Proton acceptor" evidence="4">
    <location>
        <position position="356"/>
    </location>
</feature>
<feature type="active site" description="Nucleophile" evidence="4">
    <location>
        <position position="177"/>
    </location>
</feature>
<dbReference type="InterPro" id="IPR016292">
    <property type="entry name" value="Epoxide_hydrolase"/>
</dbReference>
<dbReference type="PANTHER" id="PTHR21661:SF35">
    <property type="entry name" value="EPOXIDE HYDROLASE"/>
    <property type="match status" value="1"/>
</dbReference>
<protein>
    <submittedName>
        <fullName evidence="6">Epoxide hydrolase</fullName>
    </submittedName>
</protein>
<dbReference type="GO" id="GO:0097176">
    <property type="term" value="P:epoxide metabolic process"/>
    <property type="evidence" value="ECO:0007669"/>
    <property type="project" value="TreeGrafter"/>
</dbReference>
<accession>A0AAE3QUD5</accession>